<dbReference type="InterPro" id="IPR050598">
    <property type="entry name" value="AminoAcid_Transporter"/>
</dbReference>
<keyword evidence="2" id="KW-0472">Membrane</keyword>
<dbReference type="GO" id="GO:0015179">
    <property type="term" value="F:L-amino acid transmembrane transporter activity"/>
    <property type="evidence" value="ECO:0007669"/>
    <property type="project" value="TreeGrafter"/>
</dbReference>
<evidence type="ECO:0000313" key="3">
    <source>
        <dbReference type="Proteomes" id="UP000079169"/>
    </source>
</evidence>
<dbReference type="PANTHER" id="PTHR11785">
    <property type="entry name" value="AMINO ACID TRANSPORTER"/>
    <property type="match status" value="1"/>
</dbReference>
<evidence type="ECO:0000256" key="1">
    <source>
        <dbReference type="SAM" id="MobiDB-lite"/>
    </source>
</evidence>
<dbReference type="KEGG" id="dci:103516198"/>
<feature type="transmembrane region" description="Helical" evidence="2">
    <location>
        <begin position="102"/>
        <end position="124"/>
    </location>
</feature>
<protein>
    <submittedName>
        <fullName evidence="4">Large neutral amino acids transporter small subunit 1-like</fullName>
    </submittedName>
</protein>
<dbReference type="AlphaFoldDB" id="A0A1S4EJZ5"/>
<dbReference type="PaxDb" id="121845-A0A1S4EJZ5"/>
<accession>A0A1S4EJZ5</accession>
<dbReference type="GeneID" id="103516198"/>
<feature type="transmembrane region" description="Helical" evidence="2">
    <location>
        <begin position="70"/>
        <end position="90"/>
    </location>
</feature>
<feature type="region of interest" description="Disordered" evidence="1">
    <location>
        <begin position="29"/>
        <end position="59"/>
    </location>
</feature>
<dbReference type="STRING" id="121845.A0A1S4EJZ5"/>
<dbReference type="Proteomes" id="UP000079169">
    <property type="component" value="Unplaced"/>
</dbReference>
<keyword evidence="2" id="KW-0812">Transmembrane</keyword>
<name>A0A1S4EJZ5_DIACI</name>
<gene>
    <name evidence="4" type="primary">LOC103516198</name>
</gene>
<evidence type="ECO:0000256" key="2">
    <source>
        <dbReference type="SAM" id="Phobius"/>
    </source>
</evidence>
<proteinExistence type="predicted"/>
<dbReference type="PANTHER" id="PTHR11785:SF512">
    <property type="entry name" value="SOBREMESA, ISOFORM B"/>
    <property type="match status" value="1"/>
</dbReference>
<feature type="transmembrane region" description="Helical" evidence="2">
    <location>
        <begin position="136"/>
        <end position="159"/>
    </location>
</feature>
<sequence>MHRNAFIAHGNNVAQKCAWGNGTAASGAYSKETGGGRSSSTESFDSGSGRNKLARHGTTQDDTLHLERRVGLFSGVALIVGTMIGSGIFVSPSGLLIRTGSVGMSFVIWISCGVLSLLVVILAINCYSVNLATGVQNVFTCAKLVAVAIVVCGGGYKLFQGKRYYY</sequence>
<feature type="compositionally biased region" description="Low complexity" evidence="1">
    <location>
        <begin position="38"/>
        <end position="49"/>
    </location>
</feature>
<organism evidence="3 4">
    <name type="scientific">Diaphorina citri</name>
    <name type="common">Asian citrus psyllid</name>
    <dbReference type="NCBI Taxonomy" id="121845"/>
    <lineage>
        <taxon>Eukaryota</taxon>
        <taxon>Metazoa</taxon>
        <taxon>Ecdysozoa</taxon>
        <taxon>Arthropoda</taxon>
        <taxon>Hexapoda</taxon>
        <taxon>Insecta</taxon>
        <taxon>Pterygota</taxon>
        <taxon>Neoptera</taxon>
        <taxon>Paraneoptera</taxon>
        <taxon>Hemiptera</taxon>
        <taxon>Sternorrhyncha</taxon>
        <taxon>Psylloidea</taxon>
        <taxon>Psyllidae</taxon>
        <taxon>Diaphorininae</taxon>
        <taxon>Diaphorina</taxon>
    </lineage>
</organism>
<keyword evidence="3" id="KW-1185">Reference proteome</keyword>
<keyword evidence="2" id="KW-1133">Transmembrane helix</keyword>
<evidence type="ECO:0000313" key="4">
    <source>
        <dbReference type="RefSeq" id="XP_017302442.1"/>
    </source>
</evidence>
<dbReference type="Gene3D" id="1.20.1740.10">
    <property type="entry name" value="Amino acid/polyamine transporter I"/>
    <property type="match status" value="1"/>
</dbReference>
<reference evidence="4" key="1">
    <citation type="submission" date="2025-08" db="UniProtKB">
        <authorList>
            <consortium name="RefSeq"/>
        </authorList>
    </citation>
    <scope>IDENTIFICATION</scope>
</reference>
<dbReference type="RefSeq" id="XP_017302442.1">
    <property type="nucleotide sequence ID" value="XM_017446953.2"/>
</dbReference>